<dbReference type="EMBL" id="FQWB01000001">
    <property type="protein sequence ID" value="SHF98481.1"/>
    <property type="molecule type" value="Genomic_DNA"/>
</dbReference>
<gene>
    <name evidence="1" type="ORF">SAMN05443549_1011083</name>
</gene>
<name>A0A1M5G4U3_9FLAO</name>
<dbReference type="Proteomes" id="UP000184516">
    <property type="component" value="Unassembled WGS sequence"/>
</dbReference>
<keyword evidence="2" id="KW-1185">Reference proteome</keyword>
<proteinExistence type="predicted"/>
<dbReference type="OrthoDB" id="5952844at2"/>
<reference evidence="2" key="1">
    <citation type="submission" date="2016-11" db="EMBL/GenBank/DDBJ databases">
        <authorList>
            <person name="Varghese N."/>
            <person name="Submissions S."/>
        </authorList>
    </citation>
    <scope>NUCLEOTIDE SEQUENCE [LARGE SCALE GENOMIC DNA]</scope>
    <source>
        <strain evidence="2">DSM 19978</strain>
    </source>
</reference>
<dbReference type="AlphaFoldDB" id="A0A1M5G4U3"/>
<evidence type="ECO:0000313" key="1">
    <source>
        <dbReference type="EMBL" id="SHF98481.1"/>
    </source>
</evidence>
<protein>
    <submittedName>
        <fullName evidence="1">Uncharacterized protein</fullName>
    </submittedName>
</protein>
<dbReference type="RefSeq" id="WP_073368754.1">
    <property type="nucleotide sequence ID" value="NZ_FQWB01000001.1"/>
</dbReference>
<evidence type="ECO:0000313" key="2">
    <source>
        <dbReference type="Proteomes" id="UP000184516"/>
    </source>
</evidence>
<accession>A0A1M5G4U3</accession>
<sequence length="157" mass="17337">MSTQNQLSISIPDETIAAVLTNLQECKNLLEPYLRALTPDERHSILKMGDKSVATVIKTREYVVTNPQFVPSYMNAVEFVADATVVSQLTPITNLATQLSRNVEDTMMLAGGEAFQEALLYYGQIKEAASKGVPSAGPIYDDLKQRFAKKPRQEPTT</sequence>
<organism evidence="1 2">
    <name type="scientific">Flavobacterium fluvii</name>
    <dbReference type="NCBI Taxonomy" id="468056"/>
    <lineage>
        <taxon>Bacteria</taxon>
        <taxon>Pseudomonadati</taxon>
        <taxon>Bacteroidota</taxon>
        <taxon>Flavobacteriia</taxon>
        <taxon>Flavobacteriales</taxon>
        <taxon>Flavobacteriaceae</taxon>
        <taxon>Flavobacterium</taxon>
    </lineage>
</organism>